<dbReference type="RefSeq" id="WP_241654334.1">
    <property type="nucleotide sequence ID" value="NZ_RDSM01000001.1"/>
</dbReference>
<dbReference type="GO" id="GO:0005975">
    <property type="term" value="P:carbohydrate metabolic process"/>
    <property type="evidence" value="ECO:0007669"/>
    <property type="project" value="InterPro"/>
</dbReference>
<evidence type="ECO:0000313" key="2">
    <source>
        <dbReference type="EMBL" id="RXH57693.1"/>
    </source>
</evidence>
<dbReference type="Gene3D" id="3.20.20.370">
    <property type="entry name" value="Glycoside hydrolase/deacetylase"/>
    <property type="match status" value="1"/>
</dbReference>
<evidence type="ECO:0000259" key="1">
    <source>
        <dbReference type="PROSITE" id="PS51677"/>
    </source>
</evidence>
<dbReference type="InterPro" id="IPR002509">
    <property type="entry name" value="NODB_dom"/>
</dbReference>
<proteinExistence type="predicted"/>
<dbReference type="PROSITE" id="PS51677">
    <property type="entry name" value="NODB"/>
    <property type="match status" value="1"/>
</dbReference>
<sequence>MADPGPLVDAAMGLAAAGLTVGGWTYAAMYPRSQLFGRVLVAGHNPGELALTFDDGPNGDTTLRLLDVLAKHEARATFFVIGRFVRKQPGIVQAIARAGHIVGNHTMTHPWLHIQTDARIREELRTANVAIEDTLGAPVRFFRPPHGARRPYVLDYARELSLTTVQWNIIANDWRPQESSRIVKTIQRGIIRNRRRNHSTNIVLHDGGDVALGQPRLPTVGAVDTLLASLSSQGIRPVTVDTWL</sequence>
<dbReference type="InterPro" id="IPR050248">
    <property type="entry name" value="Polysacc_deacetylase_ArnD"/>
</dbReference>
<accession>A0A4Q0T266</accession>
<dbReference type="CDD" id="cd10917">
    <property type="entry name" value="CE4_NodB_like_6s_7s"/>
    <property type="match status" value="1"/>
</dbReference>
<dbReference type="Proteomes" id="UP000289437">
    <property type="component" value="Unassembled WGS sequence"/>
</dbReference>
<dbReference type="EMBL" id="RDSM01000001">
    <property type="protein sequence ID" value="RXH57693.1"/>
    <property type="molecule type" value="Genomic_DNA"/>
</dbReference>
<name>A0A4Q0T266_9BACT</name>
<protein>
    <submittedName>
        <fullName evidence="2">Polysaccharide deacetylase family protein</fullName>
    </submittedName>
</protein>
<dbReference type="AlphaFoldDB" id="A0A4Q0T266"/>
<dbReference type="SUPFAM" id="SSF88713">
    <property type="entry name" value="Glycoside hydrolase/deacetylase"/>
    <property type="match status" value="1"/>
</dbReference>
<dbReference type="PANTHER" id="PTHR10587:SF137">
    <property type="entry name" value="4-DEOXY-4-FORMAMIDO-L-ARABINOSE-PHOSPHOUNDECAPRENOL DEFORMYLASE ARND-RELATED"/>
    <property type="match status" value="1"/>
</dbReference>
<dbReference type="Pfam" id="PF01522">
    <property type="entry name" value="Polysacc_deac_1"/>
    <property type="match status" value="1"/>
</dbReference>
<reference evidence="2 3" key="1">
    <citation type="submission" date="2018-11" db="EMBL/GenBank/DDBJ databases">
        <authorList>
            <person name="Mardanov A.V."/>
            <person name="Ravin N.V."/>
            <person name="Dedysh S.N."/>
        </authorList>
    </citation>
    <scope>NUCLEOTIDE SEQUENCE [LARGE SCALE GENOMIC DNA]</scope>
    <source>
        <strain evidence="2 3">AF10</strain>
    </source>
</reference>
<evidence type="ECO:0000313" key="3">
    <source>
        <dbReference type="Proteomes" id="UP000289437"/>
    </source>
</evidence>
<dbReference type="PANTHER" id="PTHR10587">
    <property type="entry name" value="GLYCOSYL TRANSFERASE-RELATED"/>
    <property type="match status" value="1"/>
</dbReference>
<dbReference type="GO" id="GO:0016810">
    <property type="term" value="F:hydrolase activity, acting on carbon-nitrogen (but not peptide) bonds"/>
    <property type="evidence" value="ECO:0007669"/>
    <property type="project" value="InterPro"/>
</dbReference>
<comment type="caution">
    <text evidence="2">The sequence shown here is derived from an EMBL/GenBank/DDBJ whole genome shotgun (WGS) entry which is preliminary data.</text>
</comment>
<dbReference type="InterPro" id="IPR011330">
    <property type="entry name" value="Glyco_hydro/deAcase_b/a-brl"/>
</dbReference>
<keyword evidence="3" id="KW-1185">Reference proteome</keyword>
<feature type="domain" description="NodB homology" evidence="1">
    <location>
        <begin position="47"/>
        <end position="238"/>
    </location>
</feature>
<organism evidence="2 3">
    <name type="scientific">Granulicella sibirica</name>
    <dbReference type="NCBI Taxonomy" id="2479048"/>
    <lineage>
        <taxon>Bacteria</taxon>
        <taxon>Pseudomonadati</taxon>
        <taxon>Acidobacteriota</taxon>
        <taxon>Terriglobia</taxon>
        <taxon>Terriglobales</taxon>
        <taxon>Acidobacteriaceae</taxon>
        <taxon>Granulicella</taxon>
    </lineage>
</organism>
<gene>
    <name evidence="2" type="ORF">GRAN_1003</name>
</gene>
<reference evidence="3" key="2">
    <citation type="submission" date="2019-02" db="EMBL/GenBank/DDBJ databases">
        <title>Granulicella sibirica sp. nov., a psychrotolerant acidobacterium isolated from an organic soil layer in forested tundra, West Siberia.</title>
        <authorList>
            <person name="Oshkin I.Y."/>
            <person name="Kulichevskaya I.S."/>
            <person name="Rijpstra W.I.C."/>
            <person name="Sinninghe Damste J.S."/>
            <person name="Rakitin A.L."/>
            <person name="Ravin N.V."/>
            <person name="Dedysh S.N."/>
        </authorList>
    </citation>
    <scope>NUCLEOTIDE SEQUENCE [LARGE SCALE GENOMIC DNA]</scope>
    <source>
        <strain evidence="3">AF10</strain>
    </source>
</reference>